<dbReference type="EMBL" id="JAVRFJ010000044">
    <property type="protein sequence ID" value="MDT0572917.1"/>
    <property type="molecule type" value="Genomic_DNA"/>
</dbReference>
<dbReference type="Pfam" id="PF06094">
    <property type="entry name" value="GGACT"/>
    <property type="match status" value="2"/>
</dbReference>
<feature type="domain" description="Gamma-glutamylcyclotransferase AIG2-like" evidence="1">
    <location>
        <begin position="4"/>
        <end position="51"/>
    </location>
</feature>
<proteinExistence type="predicted"/>
<dbReference type="InterPro" id="IPR009288">
    <property type="entry name" value="AIG2-like_dom"/>
</dbReference>
<feature type="domain" description="Gamma-glutamylcyclotransferase AIG2-like" evidence="1">
    <location>
        <begin position="74"/>
        <end position="155"/>
    </location>
</feature>
<dbReference type="InterPro" id="IPR013024">
    <property type="entry name" value="GGCT-like"/>
</dbReference>
<dbReference type="Gene3D" id="3.10.490.10">
    <property type="entry name" value="Gamma-glutamyl cyclotransferase-like"/>
    <property type="match status" value="1"/>
</dbReference>
<dbReference type="Proteomes" id="UP001180737">
    <property type="component" value="Unassembled WGS sequence"/>
</dbReference>
<evidence type="ECO:0000313" key="2">
    <source>
        <dbReference type="EMBL" id="MDT0572917.1"/>
    </source>
</evidence>
<gene>
    <name evidence="2" type="ORF">RM704_36585</name>
</gene>
<reference evidence="2" key="1">
    <citation type="submission" date="2024-05" db="EMBL/GenBank/DDBJ databases">
        <title>30 novel species of actinomycetes from the DSMZ collection.</title>
        <authorList>
            <person name="Nouioui I."/>
        </authorList>
    </citation>
    <scope>NUCLEOTIDE SEQUENCE</scope>
    <source>
        <strain evidence="2">DSM 3412</strain>
    </source>
</reference>
<dbReference type="InterPro" id="IPR036568">
    <property type="entry name" value="GGCT-like_sf"/>
</dbReference>
<evidence type="ECO:0000313" key="3">
    <source>
        <dbReference type="Proteomes" id="UP001180737"/>
    </source>
</evidence>
<evidence type="ECO:0000259" key="1">
    <source>
        <dbReference type="Pfam" id="PF06094"/>
    </source>
</evidence>
<name>A0ABU2Z8L4_9ACTN</name>
<dbReference type="CDD" id="cd06661">
    <property type="entry name" value="GGCT_like"/>
    <property type="match status" value="1"/>
</dbReference>
<keyword evidence="3" id="KW-1185">Reference proteome</keyword>
<accession>A0ABU2Z8L4</accession>
<dbReference type="RefSeq" id="WP_033530143.1">
    <property type="nucleotide sequence ID" value="NZ_JAVRFJ010000044.1"/>
</dbReference>
<dbReference type="SUPFAM" id="SSF110857">
    <property type="entry name" value="Gamma-glutamyl cyclotransferase-like"/>
    <property type="match status" value="1"/>
</dbReference>
<comment type="caution">
    <text evidence="2">The sequence shown here is derived from an EMBL/GenBank/DDBJ whole genome shotgun (WGS) entry which is preliminary data.</text>
</comment>
<organism evidence="2 3">
    <name type="scientific">Streptomyces gottesmaniae</name>
    <dbReference type="NCBI Taxonomy" id="3075518"/>
    <lineage>
        <taxon>Bacteria</taxon>
        <taxon>Bacillati</taxon>
        <taxon>Actinomycetota</taxon>
        <taxon>Actinomycetes</taxon>
        <taxon>Kitasatosporales</taxon>
        <taxon>Streptomycetaceae</taxon>
        <taxon>Streptomyces</taxon>
    </lineage>
</organism>
<protein>
    <submittedName>
        <fullName evidence="2">Gamma-glutamylcyclotransferase family protein</fullName>
    </submittedName>
</protein>
<sequence length="158" mass="16755">MLPFFVYGTLRPGEPNHDLFLRGRTVAEEPARMRGMALYDGPGYPYAVESLGVGDGDGDGDGDGVVGAGEGRGGAGEVSGEIVAARPETYVELLRALDELEEYAPGDPANLYERVERTATLADGTVVRAWVYVAAPTVAAGLRARGKLIESGDWRLRG</sequence>